<feature type="region of interest" description="Disordered" evidence="1">
    <location>
        <begin position="468"/>
        <end position="488"/>
    </location>
</feature>
<feature type="compositionally biased region" description="Low complexity" evidence="1">
    <location>
        <begin position="57"/>
        <end position="69"/>
    </location>
</feature>
<dbReference type="AlphaFoldDB" id="K6PYX5"/>
<accession>K6PYX5</accession>
<keyword evidence="3" id="KW-1185">Reference proteome</keyword>
<feature type="compositionally biased region" description="Pro residues" evidence="1">
    <location>
        <begin position="477"/>
        <end position="488"/>
    </location>
</feature>
<gene>
    <name evidence="2" type="ORF">ThesuDRAFT_00351</name>
</gene>
<dbReference type="Proteomes" id="UP000005710">
    <property type="component" value="Unassembled WGS sequence"/>
</dbReference>
<dbReference type="HOGENOM" id="CLU_581284_0_0_9"/>
<dbReference type="EMBL" id="AENY02000005">
    <property type="protein sequence ID" value="EKP93754.1"/>
    <property type="molecule type" value="Genomic_DNA"/>
</dbReference>
<feature type="compositionally biased region" description="Pro residues" evidence="1">
    <location>
        <begin position="40"/>
        <end position="50"/>
    </location>
</feature>
<comment type="caution">
    <text evidence="2">The sequence shown here is derived from an EMBL/GenBank/DDBJ whole genome shotgun (WGS) entry which is preliminary data.</text>
</comment>
<dbReference type="eggNOG" id="COG1388">
    <property type="taxonomic scope" value="Bacteria"/>
</dbReference>
<evidence type="ECO:0000313" key="2">
    <source>
        <dbReference type="EMBL" id="EKP93754.1"/>
    </source>
</evidence>
<reference evidence="2" key="1">
    <citation type="submission" date="2010-10" db="EMBL/GenBank/DDBJ databases">
        <authorList>
            <consortium name="US DOE Joint Genome Institute (JGI-PGF)"/>
            <person name="Lucas S."/>
            <person name="Copeland A."/>
            <person name="Lapidus A."/>
            <person name="Bruce D."/>
            <person name="Goodwin L."/>
            <person name="Pitluck S."/>
            <person name="Kyrpides N."/>
            <person name="Mavromatis K."/>
            <person name="Detter J.C."/>
            <person name="Han C."/>
            <person name="Land M."/>
            <person name="Hauser L."/>
            <person name="Markowitz V."/>
            <person name="Cheng J.-F."/>
            <person name="Hugenholtz P."/>
            <person name="Woyke T."/>
            <person name="Wu D."/>
            <person name="Pukall R."/>
            <person name="Wahrenburg C."/>
            <person name="Brambilla E."/>
            <person name="Klenk H.-P."/>
            <person name="Eisen J.A."/>
        </authorList>
    </citation>
    <scope>NUCLEOTIDE SEQUENCE [LARGE SCALE GENOMIC DNA]</scope>
    <source>
        <strain evidence="2">DSM 13965</strain>
    </source>
</reference>
<feature type="compositionally biased region" description="Pro residues" evidence="1">
    <location>
        <begin position="1"/>
        <end position="10"/>
    </location>
</feature>
<proteinExistence type="predicted"/>
<dbReference type="STRING" id="867903.ThesuDRAFT_00351"/>
<protein>
    <submittedName>
        <fullName evidence="2">Uncharacterized protein</fullName>
    </submittedName>
</protein>
<dbReference type="RefSeq" id="WP_006905047.1">
    <property type="nucleotide sequence ID" value="NZ_JH976536.1"/>
</dbReference>
<organism evidence="2 3">
    <name type="scientific">Thermaerobacter subterraneus DSM 13965</name>
    <dbReference type="NCBI Taxonomy" id="867903"/>
    <lineage>
        <taxon>Bacteria</taxon>
        <taxon>Bacillati</taxon>
        <taxon>Bacillota</taxon>
        <taxon>Clostridia</taxon>
        <taxon>Eubacteriales</taxon>
        <taxon>Clostridiales Family XVII. Incertae Sedis</taxon>
        <taxon>Thermaerobacter</taxon>
    </lineage>
</organism>
<reference evidence="2" key="2">
    <citation type="submission" date="2012-10" db="EMBL/GenBank/DDBJ databases">
        <title>Improved high-quality draft of Thermaerobacter subterraneus C21, DSM 13965.</title>
        <authorList>
            <consortium name="DOE Joint Genome Institute"/>
            <person name="Eisen J."/>
            <person name="Huntemann M."/>
            <person name="Wei C.-L."/>
            <person name="Han J."/>
            <person name="Detter J.C."/>
            <person name="Han C."/>
            <person name="Tapia R."/>
            <person name="Chen A."/>
            <person name="Kyrpides N."/>
            <person name="Mavromatis K."/>
            <person name="Markowitz V."/>
            <person name="Szeto E."/>
            <person name="Ivanova N."/>
            <person name="Mikhailova N."/>
            <person name="Ovchinnikova G."/>
            <person name="Pagani I."/>
            <person name="Pati A."/>
            <person name="Goodwin L."/>
            <person name="Nordberg H.P."/>
            <person name="Cantor M.N."/>
            <person name="Hua S.X."/>
            <person name="Woyke T."/>
            <person name="Eisen J."/>
            <person name="Klenk H.-P."/>
        </authorList>
    </citation>
    <scope>NUCLEOTIDE SEQUENCE [LARGE SCALE GENOMIC DNA]</scope>
    <source>
        <strain evidence="2">DSM 13965</strain>
    </source>
</reference>
<sequence length="488" mass="52405">MVPAGLPPAGPAGRNNRPGTRRTVEPPAISGERSTGAPVPSLPPAGPDPCGPGGSRVTGRRPGSGTSGRFPDRPPPWRDRLFRNAPRLVLLALALLAGWVLLRGPAGGTGPAGRLVPGRAVVRAELSFAWPEYPGRAVLTASERQDLARALARTRRAPGGRGAPPPGPHFAYWQLDWTGRTGRPHRLLVSLDGRFYDPQQGYLDRTGPLWAALEPVTRRLAADLFGEPLPWAEVDRLWPWDAVAQLRDLETGRTLRVSRYGGYQHADAEPLTREDTAVLRSLYGGSWSWRRRAVVLEVAGRKIAASINGMPHGDQVVVGNGFDGHFCVHTLASTTHVGDRVDPGHHLMVLKSSGQLAAHLQAAPPHVAATWLWVALANGDVATAAHMVADPHDPAWNLLARRLATRMQFVEIDQATTLAVQGPQARVRVRGTVYYAGDPPPVALDLTWAMTRQDGFWTVVASDVARLLPPESDSPAAPGPAAPGAPRR</sequence>
<name>K6PYX5_9FIRM</name>
<evidence type="ECO:0000256" key="1">
    <source>
        <dbReference type="SAM" id="MobiDB-lite"/>
    </source>
</evidence>
<evidence type="ECO:0000313" key="3">
    <source>
        <dbReference type="Proteomes" id="UP000005710"/>
    </source>
</evidence>
<feature type="region of interest" description="Disordered" evidence="1">
    <location>
        <begin position="1"/>
        <end position="78"/>
    </location>
</feature>